<gene>
    <name evidence="1" type="ORF">HXM71_04755</name>
</gene>
<accession>A0A930EIT8</accession>
<name>A0A930EIT8_9FIRM</name>
<dbReference type="AlphaFoldDB" id="A0A930EIT8"/>
<dbReference type="Proteomes" id="UP000722050">
    <property type="component" value="Unassembled WGS sequence"/>
</dbReference>
<evidence type="ECO:0000313" key="2">
    <source>
        <dbReference type="Proteomes" id="UP000722050"/>
    </source>
</evidence>
<comment type="caution">
    <text evidence="1">The sequence shown here is derived from an EMBL/GenBank/DDBJ whole genome shotgun (WGS) entry which is preliminary data.</text>
</comment>
<evidence type="ECO:0000313" key="1">
    <source>
        <dbReference type="EMBL" id="MBF1352411.1"/>
    </source>
</evidence>
<organism evidence="1 2">
    <name type="scientific">Mogibacterium diversum</name>
    <dbReference type="NCBI Taxonomy" id="114527"/>
    <lineage>
        <taxon>Bacteria</taxon>
        <taxon>Bacillati</taxon>
        <taxon>Bacillota</taxon>
        <taxon>Clostridia</taxon>
        <taxon>Peptostreptococcales</taxon>
        <taxon>Anaerovoracaceae</taxon>
        <taxon>Mogibacterium</taxon>
    </lineage>
</organism>
<protein>
    <submittedName>
        <fullName evidence="1">DUF3892 domain-containing protein</fullName>
    </submittedName>
</protein>
<dbReference type="Pfam" id="PF13031">
    <property type="entry name" value="DUF3892"/>
    <property type="match status" value="1"/>
</dbReference>
<dbReference type="InterPro" id="IPR024997">
    <property type="entry name" value="DUF3892"/>
</dbReference>
<proteinExistence type="predicted"/>
<sequence length="95" mass="10858">MTEIEITGIRKDNGNHENPFEAISHYRWVQHGTDNGGISPRLKVVGWLDDGVKAYVERVRPRAYCYVNTSRNGTRFLQTEADATEQNNLLKLPEV</sequence>
<dbReference type="EMBL" id="JABZQH010000154">
    <property type="protein sequence ID" value="MBF1352411.1"/>
    <property type="molecule type" value="Genomic_DNA"/>
</dbReference>
<reference evidence="1" key="1">
    <citation type="submission" date="2020-04" db="EMBL/GenBank/DDBJ databases">
        <title>Deep metagenomics examines the oral microbiome during advanced dental caries in children, revealing novel taxa and co-occurrences with host molecules.</title>
        <authorList>
            <person name="Baker J.L."/>
            <person name="Morton J.T."/>
            <person name="Dinis M."/>
            <person name="Alvarez R."/>
            <person name="Tran N.C."/>
            <person name="Knight R."/>
            <person name="Edlund A."/>
        </authorList>
    </citation>
    <scope>NUCLEOTIDE SEQUENCE</scope>
    <source>
        <strain evidence="1">JCVI_24_bin.8</strain>
    </source>
</reference>